<dbReference type="PANTHER" id="PTHR21319">
    <property type="entry name" value="RING FINGER AND CHY ZINC FINGER DOMAIN-CONTAINING PROTEIN 1"/>
    <property type="match status" value="1"/>
</dbReference>
<evidence type="ECO:0000256" key="3">
    <source>
        <dbReference type="ARBA" id="ARBA00022833"/>
    </source>
</evidence>
<dbReference type="Gene3D" id="3.30.40.10">
    <property type="entry name" value="Zinc/RING finger domain, C3HC4 (zinc finger)"/>
    <property type="match status" value="1"/>
</dbReference>
<dbReference type="InterPro" id="IPR018957">
    <property type="entry name" value="Znf_C3HC4_RING-type"/>
</dbReference>
<accession>A0A2U1NGQ0</accession>
<dbReference type="Pfam" id="PF00097">
    <property type="entry name" value="zf-C3HC4"/>
    <property type="match status" value="1"/>
</dbReference>
<keyword evidence="2" id="KW-0863">Zinc-finger</keyword>
<dbReference type="GO" id="GO:0006511">
    <property type="term" value="P:ubiquitin-dependent protein catabolic process"/>
    <property type="evidence" value="ECO:0007669"/>
    <property type="project" value="TreeGrafter"/>
</dbReference>
<keyword evidence="3" id="KW-0862">Zinc</keyword>
<feature type="compositionally biased region" description="Basic and acidic residues" evidence="4">
    <location>
        <begin position="578"/>
        <end position="589"/>
    </location>
</feature>
<dbReference type="GO" id="GO:0061630">
    <property type="term" value="F:ubiquitin protein ligase activity"/>
    <property type="evidence" value="ECO:0007669"/>
    <property type="project" value="TreeGrafter"/>
</dbReference>
<feature type="domain" description="Zinc finger C3HC4 RING-type" evidence="5">
    <location>
        <begin position="85"/>
        <end position="127"/>
    </location>
</feature>
<dbReference type="OrthoDB" id="411372at2759"/>
<name>A0A2U1NGQ0_ARTAN</name>
<proteinExistence type="predicted"/>
<dbReference type="Proteomes" id="UP000245207">
    <property type="component" value="Unassembled WGS sequence"/>
</dbReference>
<evidence type="ECO:0000256" key="1">
    <source>
        <dbReference type="ARBA" id="ARBA00022723"/>
    </source>
</evidence>
<keyword evidence="1" id="KW-0479">Metal-binding</keyword>
<evidence type="ECO:0000313" key="6">
    <source>
        <dbReference type="EMBL" id="PWA72697.1"/>
    </source>
</evidence>
<sequence length="615" mass="67761">MITESDASITSWHTCVLLQLDVLEDFFFGIHSYFQLTMLPFCFTSTTTITDGAVPIKILTEKKVVSGSLISRVKHLHFELQFLFDTLKDLTILPCGHTMHFACLKDMEQHHRVEVLDDVTDISCPVCSKSICDLSDVWKNLDLELSVERPSNMKKYVAGLGSTQGLVAAVVIGLDVHFVCGQLGPAAIAFLDQPFKCRPSPCEVVINVMWEGVHSAHGCLLLWWVPRDTVVSGQVLIKVQKRFLAICVEPTDNGNRENGRSEKGSSAGAEIRLKRVRLEVKRAETALGGNQATVSEDRNTRDGKKNGEPVVIYLREFLEHSGSFTGNKPLVKVYANHHSKDVNNCIPSLTIHSHRLFKVGITVVRDAGCSSLLGNTSLGQSTIRGVGNKGWCSTRAANIVFIHILERSSCYSSMLNKVFIKDTDKSQRIKELIHLAKVNFSEAMSSLERQEPKDVTGTKTQFQTSFTGLLLSVFADNKALELSGTEVGGELLIGNGHVEKFEGISEMEETKIAQPEADNEGEGNTESGELELNAEETKEHAETEDGLQESQSVVMDDVQDDKKTKNRSAECGTGVEVADVRDNDEKETQVGDVAVESIGPLMTMNRSVDDISSWK</sequence>
<dbReference type="GO" id="GO:0016567">
    <property type="term" value="P:protein ubiquitination"/>
    <property type="evidence" value="ECO:0007669"/>
    <property type="project" value="TreeGrafter"/>
</dbReference>
<organism evidence="6 7">
    <name type="scientific">Artemisia annua</name>
    <name type="common">Sweet wormwood</name>
    <dbReference type="NCBI Taxonomy" id="35608"/>
    <lineage>
        <taxon>Eukaryota</taxon>
        <taxon>Viridiplantae</taxon>
        <taxon>Streptophyta</taxon>
        <taxon>Embryophyta</taxon>
        <taxon>Tracheophyta</taxon>
        <taxon>Spermatophyta</taxon>
        <taxon>Magnoliopsida</taxon>
        <taxon>eudicotyledons</taxon>
        <taxon>Gunneridae</taxon>
        <taxon>Pentapetalae</taxon>
        <taxon>asterids</taxon>
        <taxon>campanulids</taxon>
        <taxon>Asterales</taxon>
        <taxon>Asteraceae</taxon>
        <taxon>Asteroideae</taxon>
        <taxon>Anthemideae</taxon>
        <taxon>Artemisiinae</taxon>
        <taxon>Artemisia</taxon>
    </lineage>
</organism>
<evidence type="ECO:0000256" key="2">
    <source>
        <dbReference type="ARBA" id="ARBA00022771"/>
    </source>
</evidence>
<protein>
    <submittedName>
        <fullName evidence="6">CHY-type/CTCHY-type/RING-type Zinc finger protein</fullName>
    </submittedName>
</protein>
<dbReference type="GO" id="GO:0008270">
    <property type="term" value="F:zinc ion binding"/>
    <property type="evidence" value="ECO:0007669"/>
    <property type="project" value="UniProtKB-KW"/>
</dbReference>
<gene>
    <name evidence="6" type="ORF">CTI12_AA268490</name>
</gene>
<dbReference type="EMBL" id="PKPP01002858">
    <property type="protein sequence ID" value="PWA72697.1"/>
    <property type="molecule type" value="Genomic_DNA"/>
</dbReference>
<dbReference type="AlphaFoldDB" id="A0A2U1NGQ0"/>
<dbReference type="InterPro" id="IPR013083">
    <property type="entry name" value="Znf_RING/FYVE/PHD"/>
</dbReference>
<dbReference type="PANTHER" id="PTHR21319:SF58">
    <property type="entry name" value="E3 UBIQUITIN-PROTEIN LIGASE RZFP34"/>
    <property type="match status" value="1"/>
</dbReference>
<dbReference type="STRING" id="35608.A0A2U1NGQ0"/>
<keyword evidence="7" id="KW-1185">Reference proteome</keyword>
<comment type="caution">
    <text evidence="6">The sequence shown here is derived from an EMBL/GenBank/DDBJ whole genome shotgun (WGS) entry which is preliminary data.</text>
</comment>
<feature type="region of interest" description="Disordered" evidence="4">
    <location>
        <begin position="534"/>
        <end position="592"/>
    </location>
</feature>
<evidence type="ECO:0000259" key="5">
    <source>
        <dbReference type="Pfam" id="PF00097"/>
    </source>
</evidence>
<reference evidence="6 7" key="1">
    <citation type="journal article" date="2018" name="Mol. Plant">
        <title>The genome of Artemisia annua provides insight into the evolution of Asteraceae family and artemisinin biosynthesis.</title>
        <authorList>
            <person name="Shen Q."/>
            <person name="Zhang L."/>
            <person name="Liao Z."/>
            <person name="Wang S."/>
            <person name="Yan T."/>
            <person name="Shi P."/>
            <person name="Liu M."/>
            <person name="Fu X."/>
            <person name="Pan Q."/>
            <person name="Wang Y."/>
            <person name="Lv Z."/>
            <person name="Lu X."/>
            <person name="Zhang F."/>
            <person name="Jiang W."/>
            <person name="Ma Y."/>
            <person name="Chen M."/>
            <person name="Hao X."/>
            <person name="Li L."/>
            <person name="Tang Y."/>
            <person name="Lv G."/>
            <person name="Zhou Y."/>
            <person name="Sun X."/>
            <person name="Brodelius P.E."/>
            <person name="Rose J.K.C."/>
            <person name="Tang K."/>
        </authorList>
    </citation>
    <scope>NUCLEOTIDE SEQUENCE [LARGE SCALE GENOMIC DNA]</scope>
    <source>
        <strain evidence="7">cv. Huhao1</strain>
        <tissue evidence="6">Leaf</tissue>
    </source>
</reference>
<evidence type="ECO:0000256" key="4">
    <source>
        <dbReference type="SAM" id="MobiDB-lite"/>
    </source>
</evidence>
<dbReference type="SUPFAM" id="SSF57850">
    <property type="entry name" value="RING/U-box"/>
    <property type="match status" value="1"/>
</dbReference>
<dbReference type="GO" id="GO:0005634">
    <property type="term" value="C:nucleus"/>
    <property type="evidence" value="ECO:0007669"/>
    <property type="project" value="TreeGrafter"/>
</dbReference>
<evidence type="ECO:0000313" key="7">
    <source>
        <dbReference type="Proteomes" id="UP000245207"/>
    </source>
</evidence>